<evidence type="ECO:0000256" key="9">
    <source>
        <dbReference type="RuleBase" id="RU365059"/>
    </source>
</evidence>
<dbReference type="Proteomes" id="UP000504633">
    <property type="component" value="Unplaced"/>
</dbReference>
<dbReference type="RefSeq" id="XP_023174510.1">
    <property type="nucleotide sequence ID" value="XM_023318742.2"/>
</dbReference>
<dbReference type="Pfam" id="PF03029">
    <property type="entry name" value="ATP_bind_1"/>
    <property type="match status" value="1"/>
</dbReference>
<dbReference type="KEGG" id="dhe:111601900"/>
<evidence type="ECO:0000256" key="7">
    <source>
        <dbReference type="ARBA" id="ARBA00023242"/>
    </source>
</evidence>
<evidence type="ECO:0000256" key="1">
    <source>
        <dbReference type="ARBA" id="ARBA00005290"/>
    </source>
</evidence>
<evidence type="ECO:0000256" key="2">
    <source>
        <dbReference type="ARBA" id="ARBA00022490"/>
    </source>
</evidence>
<name>A0A6J1M7W9_DROHY</name>
<proteinExistence type="inferred from homology"/>
<dbReference type="GeneID" id="111601900"/>
<dbReference type="Gene3D" id="3.40.50.300">
    <property type="entry name" value="P-loop containing nucleotide triphosphate hydrolases"/>
    <property type="match status" value="1"/>
</dbReference>
<feature type="region of interest" description="Disordered" evidence="10">
    <location>
        <begin position="348"/>
        <end position="394"/>
    </location>
</feature>
<comment type="function">
    <text evidence="8 9">Small GTPase required for proper nuclear import of RNA polymerase II (RNAPII). May act at an RNAP assembly step prior to nuclear import.</text>
</comment>
<evidence type="ECO:0000256" key="6">
    <source>
        <dbReference type="ARBA" id="ARBA00023134"/>
    </source>
</evidence>
<evidence type="ECO:0000313" key="11">
    <source>
        <dbReference type="Proteomes" id="UP000504633"/>
    </source>
</evidence>
<dbReference type="GO" id="GO:0005525">
    <property type="term" value="F:GTP binding"/>
    <property type="evidence" value="ECO:0007669"/>
    <property type="project" value="UniProtKB-KW"/>
</dbReference>
<evidence type="ECO:0000256" key="8">
    <source>
        <dbReference type="ARBA" id="ARBA00055682"/>
    </source>
</evidence>
<dbReference type="GO" id="GO:0005634">
    <property type="term" value="C:nucleus"/>
    <property type="evidence" value="ECO:0007669"/>
    <property type="project" value="UniProtKB-SubCell"/>
</dbReference>
<sequence length="394" mass="44186">MTSKPSGSGTNSSNANISINDINLEALNLTEGIRDSPVCIIVLGMAGSGKTTFTRSLIEHAQKQFNPYVVNLDPACREVPYAAHIDIRDTVNYREVMKQYQLGPNGGIVTALNMFTTKMPKFAELVRRAGERGHKWCIIDTPGQIEVFTWSASGSIITEGLATMFPTIVVYVMDVVRSSCPTTFMSNMLYACSILYKTRLPFLIALNKIDLKDCSFVQEWMTDFEVFQDALEEEHSYVNNLTRTMSLTLDTFYENLITCGVSAKTGTGFADLIKHILDCVTEYERDYKPVYEKMRLQRLAEQQSIPLPAASIDEAGTAVPMGLDLSDPKTNSDNSVYLMAPSLVPVQMDADEELETDAKNKTEEQNFQSFVQNHLTAQQNKRDKQQREQQEQKS</sequence>
<feature type="compositionally biased region" description="Polar residues" evidence="10">
    <location>
        <begin position="365"/>
        <end position="377"/>
    </location>
</feature>
<dbReference type="AlphaFoldDB" id="A0A6J1M7W9"/>
<gene>
    <name evidence="12" type="primary">LOC111601900</name>
</gene>
<dbReference type="InterPro" id="IPR030230">
    <property type="entry name" value="Gpn1/Npa3/XAB1"/>
</dbReference>
<dbReference type="EC" id="3.6.5.-" evidence="9"/>
<dbReference type="OMA" id="MIIVFNK"/>
<keyword evidence="3 9" id="KW-0547">Nucleotide-binding</keyword>
<keyword evidence="2 9" id="KW-0963">Cytoplasm</keyword>
<reference evidence="12" key="1">
    <citation type="submission" date="2025-08" db="UniProtKB">
        <authorList>
            <consortium name="RefSeq"/>
        </authorList>
    </citation>
    <scope>IDENTIFICATION</scope>
    <source>
        <strain evidence="12">15085-1641.00</strain>
        <tissue evidence="12">Whole body</tissue>
    </source>
</reference>
<comment type="subcellular location">
    <subcellularLocation>
        <location evidence="9">Cytoplasm</location>
    </subcellularLocation>
    <subcellularLocation>
        <location evidence="9">Nucleus</location>
    </subcellularLocation>
</comment>
<keyword evidence="4 9" id="KW-0378">Hydrolase</keyword>
<dbReference type="GO" id="GO:0003924">
    <property type="term" value="F:GTPase activity"/>
    <property type="evidence" value="ECO:0007669"/>
    <property type="project" value="InterPro"/>
</dbReference>
<organism evidence="11 12">
    <name type="scientific">Drosophila hydei</name>
    <name type="common">Fruit fly</name>
    <dbReference type="NCBI Taxonomy" id="7224"/>
    <lineage>
        <taxon>Eukaryota</taxon>
        <taxon>Metazoa</taxon>
        <taxon>Ecdysozoa</taxon>
        <taxon>Arthropoda</taxon>
        <taxon>Hexapoda</taxon>
        <taxon>Insecta</taxon>
        <taxon>Pterygota</taxon>
        <taxon>Neoptera</taxon>
        <taxon>Endopterygota</taxon>
        <taxon>Diptera</taxon>
        <taxon>Brachycera</taxon>
        <taxon>Muscomorpha</taxon>
        <taxon>Ephydroidea</taxon>
        <taxon>Drosophilidae</taxon>
        <taxon>Drosophila</taxon>
    </lineage>
</organism>
<accession>A0A6J1M7W9</accession>
<keyword evidence="6 9" id="KW-0342">GTP-binding</keyword>
<evidence type="ECO:0000256" key="5">
    <source>
        <dbReference type="ARBA" id="ARBA00023054"/>
    </source>
</evidence>
<evidence type="ECO:0000256" key="4">
    <source>
        <dbReference type="ARBA" id="ARBA00022801"/>
    </source>
</evidence>
<dbReference type="SUPFAM" id="SSF52540">
    <property type="entry name" value="P-loop containing nucleoside triphosphate hydrolases"/>
    <property type="match status" value="1"/>
</dbReference>
<evidence type="ECO:0000313" key="12">
    <source>
        <dbReference type="RefSeq" id="XP_023174510.1"/>
    </source>
</evidence>
<dbReference type="CDD" id="cd17870">
    <property type="entry name" value="GPN1"/>
    <property type="match status" value="1"/>
</dbReference>
<dbReference type="PANTHER" id="PTHR21231:SF8">
    <property type="entry name" value="GPN-LOOP GTPASE 1"/>
    <property type="match status" value="1"/>
</dbReference>
<comment type="similarity">
    <text evidence="1 9">Belongs to the GPN-loop GTPase family.</text>
</comment>
<keyword evidence="11" id="KW-1185">Reference proteome</keyword>
<dbReference type="FunFam" id="3.40.50.300:FF:000888">
    <property type="entry name" value="GPN-loop GTPase 1"/>
    <property type="match status" value="1"/>
</dbReference>
<evidence type="ECO:0000256" key="3">
    <source>
        <dbReference type="ARBA" id="ARBA00022741"/>
    </source>
</evidence>
<keyword evidence="5" id="KW-0175">Coiled coil</keyword>
<evidence type="ECO:0000256" key="10">
    <source>
        <dbReference type="SAM" id="MobiDB-lite"/>
    </source>
</evidence>
<protein>
    <recommendedName>
        <fullName evidence="9">GPN-loop GTPase</fullName>
        <ecNumber evidence="9">3.6.5.-</ecNumber>
    </recommendedName>
</protein>
<dbReference type="OrthoDB" id="243313at2759"/>
<dbReference type="InterPro" id="IPR027417">
    <property type="entry name" value="P-loop_NTPase"/>
</dbReference>
<keyword evidence="7" id="KW-0539">Nucleus</keyword>
<feature type="compositionally biased region" description="Basic and acidic residues" evidence="10">
    <location>
        <begin position="380"/>
        <end position="394"/>
    </location>
</feature>
<dbReference type="GO" id="GO:0005737">
    <property type="term" value="C:cytoplasm"/>
    <property type="evidence" value="ECO:0007669"/>
    <property type="project" value="UniProtKB-SubCell"/>
</dbReference>
<dbReference type="InterPro" id="IPR004130">
    <property type="entry name" value="Gpn"/>
</dbReference>
<comment type="subunit">
    <text evidence="9">Binds to RNA polymerase II.</text>
</comment>
<dbReference type="PANTHER" id="PTHR21231">
    <property type="entry name" value="XPA-BINDING PROTEIN 1-RELATED"/>
    <property type="match status" value="1"/>
</dbReference>